<organism evidence="2 3">
    <name type="scientific">Nematocida displodere</name>
    <dbReference type="NCBI Taxonomy" id="1805483"/>
    <lineage>
        <taxon>Eukaryota</taxon>
        <taxon>Fungi</taxon>
        <taxon>Fungi incertae sedis</taxon>
        <taxon>Microsporidia</taxon>
        <taxon>Nematocida</taxon>
    </lineage>
</organism>
<dbReference type="RefSeq" id="XP_067545682.1">
    <property type="nucleotide sequence ID" value="XM_067689526.1"/>
</dbReference>
<keyword evidence="3" id="KW-1185">Reference proteome</keyword>
<proteinExistence type="predicted"/>
<feature type="compositionally biased region" description="Basic and acidic residues" evidence="1">
    <location>
        <begin position="82"/>
        <end position="109"/>
    </location>
</feature>
<dbReference type="AlphaFoldDB" id="A0A177EMH9"/>
<evidence type="ECO:0000256" key="1">
    <source>
        <dbReference type="SAM" id="MobiDB-lite"/>
    </source>
</evidence>
<evidence type="ECO:0000313" key="3">
    <source>
        <dbReference type="Proteomes" id="UP000185944"/>
    </source>
</evidence>
<sequence>MEKHISSQIRKTRYIQHIKLLAIVLCYALLVTSSNPSFSCSTSKNHYNHTIRDYKPPSKPELTTRFKKWVFQMLGVSEERRTRKYLESTEKPEHTEHTENTENTEKPENIENPESTPLSITMKRLNIFDVDVFESRDGLKAILGSKVELSRTVNKFASLFENYLKGGSAHSFLVLPHYTKKEMLKETLKWMGKNSRVKQLTITGVRGNYTYETLENMVHCIISTMLREASSNLDLINVLTSCKTALSYVRSKLNEGKGLKNPFDLFFKYMLRHLVELLKNRETTNPWIYMFVFLQNKYMGTTYIKKPEKHPKSVINQTTALCMIMKEVYTWKNLNTLSLHQINGLNEKTFLKYHLGPNTNPNVSWPPIRIILEYLSKSSLKIIFSAIKVPCISAIDIVVESEAILQHINTITAIKPILRVNIASKPATFYSEGLDVANPLSSTGAASLQKFLHGVKSFFVADYPMLAWLSRLELPQTVCYLYVGKIPEQKDCLSATVFETPNLQRFFAANNRFKVVHLDLLGSVPHTKEVFSQILDSISAKMPDATNIAIDKHNAAVDRNVHLALLKELEPVYPRVKNLVANSKVVWGSFKIV</sequence>
<name>A0A177EMH9_9MICR</name>
<reference evidence="2 3" key="1">
    <citation type="submission" date="2016-02" db="EMBL/GenBank/DDBJ databases">
        <title>Discovery of a natural microsporidian pathogen with a broad tissue tropism in Caenorhabditis elegans.</title>
        <authorList>
            <person name="Luallen R.J."/>
            <person name="Reinke A.W."/>
            <person name="Tong L."/>
            <person name="Botts M.R."/>
            <person name="Felix M.-A."/>
            <person name="Troemel E.R."/>
        </authorList>
    </citation>
    <scope>NUCLEOTIDE SEQUENCE [LARGE SCALE GENOMIC DNA]</scope>
    <source>
        <strain evidence="2 3">JUm2807</strain>
    </source>
</reference>
<gene>
    <name evidence="2" type="ORF">NEDG_02108</name>
</gene>
<dbReference type="Proteomes" id="UP000185944">
    <property type="component" value="Unassembled WGS sequence"/>
</dbReference>
<dbReference type="GeneID" id="93648458"/>
<protein>
    <submittedName>
        <fullName evidence="2">Uncharacterized protein</fullName>
    </submittedName>
</protein>
<comment type="caution">
    <text evidence="2">The sequence shown here is derived from an EMBL/GenBank/DDBJ whole genome shotgun (WGS) entry which is preliminary data.</text>
</comment>
<evidence type="ECO:0000313" key="2">
    <source>
        <dbReference type="EMBL" id="OAG32189.1"/>
    </source>
</evidence>
<dbReference type="VEuPathDB" id="MicrosporidiaDB:NEDG_02108"/>
<dbReference type="EMBL" id="LTDL01000011">
    <property type="protein sequence ID" value="OAG32189.1"/>
    <property type="molecule type" value="Genomic_DNA"/>
</dbReference>
<feature type="region of interest" description="Disordered" evidence="1">
    <location>
        <begin position="82"/>
        <end position="116"/>
    </location>
</feature>
<accession>A0A177EMH9</accession>